<dbReference type="Pfam" id="PF04773">
    <property type="entry name" value="FecR"/>
    <property type="match status" value="1"/>
</dbReference>
<dbReference type="Proteomes" id="UP000002215">
    <property type="component" value="Chromosome"/>
</dbReference>
<reference evidence="4 5" key="2">
    <citation type="journal article" date="2010" name="Stand. Genomic Sci.">
        <title>Complete genome sequence of Chitinophaga pinensis type strain (UQM 2034).</title>
        <authorList>
            <person name="Glavina Del Rio T."/>
            <person name="Abt B."/>
            <person name="Spring S."/>
            <person name="Lapidus A."/>
            <person name="Nolan M."/>
            <person name="Tice H."/>
            <person name="Copeland A."/>
            <person name="Cheng J.F."/>
            <person name="Chen F."/>
            <person name="Bruce D."/>
            <person name="Goodwin L."/>
            <person name="Pitluck S."/>
            <person name="Ivanova N."/>
            <person name="Mavromatis K."/>
            <person name="Mikhailova N."/>
            <person name="Pati A."/>
            <person name="Chen A."/>
            <person name="Palaniappan K."/>
            <person name="Land M."/>
            <person name="Hauser L."/>
            <person name="Chang Y.J."/>
            <person name="Jeffries C.D."/>
            <person name="Chain P."/>
            <person name="Saunders E."/>
            <person name="Detter J.C."/>
            <person name="Brettin T."/>
            <person name="Rohde M."/>
            <person name="Goker M."/>
            <person name="Bristow J."/>
            <person name="Eisen J.A."/>
            <person name="Markowitz V."/>
            <person name="Hugenholtz P."/>
            <person name="Kyrpides N.C."/>
            <person name="Klenk H.P."/>
            <person name="Lucas S."/>
        </authorList>
    </citation>
    <scope>NUCLEOTIDE SEQUENCE [LARGE SCALE GENOMIC DNA]</scope>
    <source>
        <strain evidence="5">ATCC 43595 / DSM 2588 / LMG 13176 / NBRC 15968 / NCIMB 11800 / UQM 2034</strain>
    </source>
</reference>
<name>A0A979G4M5_CHIPD</name>
<dbReference type="PANTHER" id="PTHR30273">
    <property type="entry name" value="PERIPLASMIC SIGNAL SENSOR AND SIGMA FACTOR ACTIVATOR FECR-RELATED"/>
    <property type="match status" value="1"/>
</dbReference>
<sequence>MYDEEKARIDALLFRQYLGELTAEEEEELNQLLLQHPEAKAMQEAMQEKIRRGVLDAQPALRDTSGQWATLHPHLEHIRRKQAIKRTTLVAAASIVAIIGIGSIFYFNRSSGDQPVLAKANEPIKATGIQLKLANGQAYDLTQANRQVIQAGDAKLVASNQGLSLPASATPPTGWNELTVPAKMDYAITLPDGSKVRLNSATRLRFPLAFTGKSREVYVEGEAYFTIAANASQPFIVHTSSADVQVLGTEFNINTYQQGKIKTALVNGAVAVAAGRQKVVLQPGKEAVVNNGENISIQEFESRSTLSWMKGIYFFYEAPVEDIARMIERWFDIQVVIDDPELNKVTFTGHLDKKKELDLFLTVLSNTGDIYYRYEGKVLHLSK</sequence>
<dbReference type="InterPro" id="IPR006860">
    <property type="entry name" value="FecR"/>
</dbReference>
<feature type="domain" description="Protein FecR C-terminal" evidence="3">
    <location>
        <begin position="313"/>
        <end position="378"/>
    </location>
</feature>
<keyword evidence="1" id="KW-1133">Transmembrane helix</keyword>
<dbReference type="OrthoDB" id="1099576at2"/>
<keyword evidence="1" id="KW-0812">Transmembrane</keyword>
<protein>
    <submittedName>
        <fullName evidence="4">Anti-FecI sigma factor, FecR</fullName>
    </submittedName>
</protein>
<feature type="domain" description="FecR protein" evidence="2">
    <location>
        <begin position="186"/>
        <end position="270"/>
    </location>
</feature>
<dbReference type="Gene3D" id="2.60.120.1440">
    <property type="match status" value="1"/>
</dbReference>
<dbReference type="Gene3D" id="3.55.50.30">
    <property type="match status" value="1"/>
</dbReference>
<proteinExistence type="predicted"/>
<evidence type="ECO:0000313" key="4">
    <source>
        <dbReference type="EMBL" id="ACU60625.1"/>
    </source>
</evidence>
<keyword evidence="1" id="KW-0472">Membrane</keyword>
<feature type="transmembrane region" description="Helical" evidence="1">
    <location>
        <begin position="89"/>
        <end position="107"/>
    </location>
</feature>
<dbReference type="AlphaFoldDB" id="A0A979G4M5"/>
<dbReference type="RefSeq" id="WP_012790801.1">
    <property type="nucleotide sequence ID" value="NC_013132.1"/>
</dbReference>
<dbReference type="InterPro" id="IPR012373">
    <property type="entry name" value="Ferrdict_sens_TM"/>
</dbReference>
<reference evidence="5" key="1">
    <citation type="submission" date="2009-08" db="EMBL/GenBank/DDBJ databases">
        <title>The complete genome of Chitinophaga pinensis DSM 2588.</title>
        <authorList>
            <consortium name="US DOE Joint Genome Institute (JGI-PGF)"/>
            <person name="Lucas S."/>
            <person name="Copeland A."/>
            <person name="Lapidus A."/>
            <person name="Glavina del Rio T."/>
            <person name="Dalin E."/>
            <person name="Tice H."/>
            <person name="Bruce D."/>
            <person name="Goodwin L."/>
            <person name="Pitluck S."/>
            <person name="Kyrpides N."/>
            <person name="Mavromatis K."/>
            <person name="Ivanova N."/>
            <person name="Mikhailova N."/>
            <person name="Sims D."/>
            <person name="Meinche L."/>
            <person name="Brettin T."/>
            <person name="Detter J.C."/>
            <person name="Han C."/>
            <person name="Larimer F."/>
            <person name="Land M."/>
            <person name="Hauser L."/>
            <person name="Markowitz V."/>
            <person name="Cheng J.-F."/>
            <person name="Hugenholtz P."/>
            <person name="Woyke T."/>
            <person name="Wu D."/>
            <person name="Spring S."/>
            <person name="Klenk H.-P."/>
            <person name="Eisen J.A."/>
        </authorList>
    </citation>
    <scope>NUCLEOTIDE SEQUENCE [LARGE SCALE GENOMIC DNA]</scope>
    <source>
        <strain evidence="5">ATCC 43595 / DSM 2588 / LMG 13176 / NBRC 15968 / NCIMB 11800 / UQM 2034</strain>
    </source>
</reference>
<evidence type="ECO:0000259" key="3">
    <source>
        <dbReference type="Pfam" id="PF16344"/>
    </source>
</evidence>
<dbReference type="Pfam" id="PF16344">
    <property type="entry name" value="FecR_C"/>
    <property type="match status" value="1"/>
</dbReference>
<dbReference type="KEGG" id="cpi:Cpin_3158"/>
<evidence type="ECO:0000256" key="1">
    <source>
        <dbReference type="SAM" id="Phobius"/>
    </source>
</evidence>
<gene>
    <name evidence="4" type="ordered locus">Cpin_3158</name>
</gene>
<dbReference type="GO" id="GO:0016989">
    <property type="term" value="F:sigma factor antagonist activity"/>
    <property type="evidence" value="ECO:0007669"/>
    <property type="project" value="TreeGrafter"/>
</dbReference>
<evidence type="ECO:0000313" key="5">
    <source>
        <dbReference type="Proteomes" id="UP000002215"/>
    </source>
</evidence>
<dbReference type="InterPro" id="IPR032508">
    <property type="entry name" value="FecR_C"/>
</dbReference>
<accession>A0A979G4M5</accession>
<organism evidence="4 5">
    <name type="scientific">Chitinophaga pinensis (strain ATCC 43595 / DSM 2588 / LMG 13176 / NBRC 15968 / NCIMB 11800 / UQM 2034)</name>
    <dbReference type="NCBI Taxonomy" id="485918"/>
    <lineage>
        <taxon>Bacteria</taxon>
        <taxon>Pseudomonadati</taxon>
        <taxon>Bacteroidota</taxon>
        <taxon>Chitinophagia</taxon>
        <taxon>Chitinophagales</taxon>
        <taxon>Chitinophagaceae</taxon>
        <taxon>Chitinophaga</taxon>
    </lineage>
</organism>
<evidence type="ECO:0000259" key="2">
    <source>
        <dbReference type="Pfam" id="PF04773"/>
    </source>
</evidence>
<dbReference type="PIRSF" id="PIRSF018266">
    <property type="entry name" value="FecR"/>
    <property type="match status" value="1"/>
</dbReference>
<dbReference type="EMBL" id="CP001699">
    <property type="protein sequence ID" value="ACU60625.1"/>
    <property type="molecule type" value="Genomic_DNA"/>
</dbReference>
<dbReference type="PANTHER" id="PTHR30273:SF2">
    <property type="entry name" value="PROTEIN FECR"/>
    <property type="match status" value="1"/>
</dbReference>